<dbReference type="AlphaFoldDB" id="A0AAV4VM36"/>
<keyword evidence="2" id="KW-1185">Reference proteome</keyword>
<accession>A0AAV4VM36</accession>
<organism evidence="1 2">
    <name type="scientific">Caerostris extrusa</name>
    <name type="common">Bark spider</name>
    <name type="synonym">Caerostris bankana</name>
    <dbReference type="NCBI Taxonomy" id="172846"/>
    <lineage>
        <taxon>Eukaryota</taxon>
        <taxon>Metazoa</taxon>
        <taxon>Ecdysozoa</taxon>
        <taxon>Arthropoda</taxon>
        <taxon>Chelicerata</taxon>
        <taxon>Arachnida</taxon>
        <taxon>Araneae</taxon>
        <taxon>Araneomorphae</taxon>
        <taxon>Entelegynae</taxon>
        <taxon>Araneoidea</taxon>
        <taxon>Araneidae</taxon>
        <taxon>Caerostris</taxon>
    </lineage>
</organism>
<dbReference type="EMBL" id="BPLR01014699">
    <property type="protein sequence ID" value="GIY70654.1"/>
    <property type="molecule type" value="Genomic_DNA"/>
</dbReference>
<reference evidence="1 2" key="1">
    <citation type="submission" date="2021-06" db="EMBL/GenBank/DDBJ databases">
        <title>Caerostris extrusa draft genome.</title>
        <authorList>
            <person name="Kono N."/>
            <person name="Arakawa K."/>
        </authorList>
    </citation>
    <scope>NUCLEOTIDE SEQUENCE [LARGE SCALE GENOMIC DNA]</scope>
</reference>
<dbReference type="Proteomes" id="UP001054945">
    <property type="component" value="Unassembled WGS sequence"/>
</dbReference>
<gene>
    <name evidence="1" type="ORF">CEXT_394641</name>
</gene>
<evidence type="ECO:0000313" key="1">
    <source>
        <dbReference type="EMBL" id="GIY70654.1"/>
    </source>
</evidence>
<protein>
    <submittedName>
        <fullName evidence="1">Uncharacterized protein</fullName>
    </submittedName>
</protein>
<evidence type="ECO:0000313" key="2">
    <source>
        <dbReference type="Proteomes" id="UP001054945"/>
    </source>
</evidence>
<sequence length="82" mass="9237">MEGFFLGKCIRCIKMAIIFDECLSIIRVGSALMSVGNCKGIKGEVSLILLSRTDEDEDSDWWDPLECLLLTDLLITMRVKSH</sequence>
<name>A0AAV4VM36_CAEEX</name>
<comment type="caution">
    <text evidence="1">The sequence shown here is derived from an EMBL/GenBank/DDBJ whole genome shotgun (WGS) entry which is preliminary data.</text>
</comment>
<proteinExistence type="predicted"/>